<gene>
    <name evidence="2" type="ORF">PoMZ_05701</name>
</gene>
<reference evidence="2 3" key="1">
    <citation type="journal article" date="2019" name="Mol. Biol. Evol.">
        <title>Blast fungal genomes show frequent chromosomal changes, gene gains and losses, and effector gene turnover.</title>
        <authorList>
            <person name="Gomez Luciano L.B."/>
            <person name="Jason Tsai I."/>
            <person name="Chuma I."/>
            <person name="Tosa Y."/>
            <person name="Chen Y.H."/>
            <person name="Li J.Y."/>
            <person name="Li M.Y."/>
            <person name="Jade Lu M.Y."/>
            <person name="Nakayashiki H."/>
            <person name="Li W.H."/>
        </authorList>
    </citation>
    <scope>NUCLEOTIDE SEQUENCE [LARGE SCALE GENOMIC DNA]</scope>
    <source>
        <strain evidence="2">MZ5-1-6</strain>
    </source>
</reference>
<proteinExistence type="predicted"/>
<sequence>MLWPVRHQKFHKVIDLIGLLLSRVLRASLTALQIEDHLLLSTGGEVERIRGCIGFGPAGREKEIFRLAQGQPLPGEGNVQGQCWVKMATMVRLAC</sequence>
<feature type="chain" id="PRO_5021011819" evidence="1">
    <location>
        <begin position="28"/>
        <end position="95"/>
    </location>
</feature>
<keyword evidence="1" id="KW-0732">Signal</keyword>
<evidence type="ECO:0000313" key="3">
    <source>
        <dbReference type="Proteomes" id="UP000294847"/>
    </source>
</evidence>
<dbReference type="EMBL" id="CP034209">
    <property type="protein sequence ID" value="QBZ64010.1"/>
    <property type="molecule type" value="Genomic_DNA"/>
</dbReference>
<accession>A0A4P7NP82</accession>
<protein>
    <submittedName>
        <fullName evidence="2">Uncharacterized protein</fullName>
    </submittedName>
</protein>
<feature type="signal peptide" evidence="1">
    <location>
        <begin position="1"/>
        <end position="27"/>
    </location>
</feature>
<evidence type="ECO:0000313" key="2">
    <source>
        <dbReference type="EMBL" id="QBZ64010.1"/>
    </source>
</evidence>
<dbReference type="Proteomes" id="UP000294847">
    <property type="component" value="Chromosome 6"/>
</dbReference>
<name>A0A4P7NP82_PYROR</name>
<dbReference type="AlphaFoldDB" id="A0A4P7NP82"/>
<organism evidence="2 3">
    <name type="scientific">Pyricularia oryzae</name>
    <name type="common">Rice blast fungus</name>
    <name type="synonym">Magnaporthe oryzae</name>
    <dbReference type="NCBI Taxonomy" id="318829"/>
    <lineage>
        <taxon>Eukaryota</taxon>
        <taxon>Fungi</taxon>
        <taxon>Dikarya</taxon>
        <taxon>Ascomycota</taxon>
        <taxon>Pezizomycotina</taxon>
        <taxon>Sordariomycetes</taxon>
        <taxon>Sordariomycetidae</taxon>
        <taxon>Magnaporthales</taxon>
        <taxon>Pyriculariaceae</taxon>
        <taxon>Pyricularia</taxon>
    </lineage>
</organism>
<evidence type="ECO:0000256" key="1">
    <source>
        <dbReference type="SAM" id="SignalP"/>
    </source>
</evidence>